<name>A0A9Q0MAQ4_BLOTA</name>
<dbReference type="EMBL" id="JAPWDV010000001">
    <property type="protein sequence ID" value="KAJ6221989.1"/>
    <property type="molecule type" value="Genomic_DNA"/>
</dbReference>
<proteinExistence type="predicted"/>
<sequence>MYHHRHQQQQHLARYTNLWHVILMNFFTSVRESLKDNENNEEIANVINRFTGHINLSDFDNNIKLIIMLIEYSVDPVKKIINETMLRQRAKLINTYIIRDWLPFYLLLLHRIVSHCSIVLNLPLNTIDNIIEILQMENVITLFIRSHWTCARTISDDSHDIITERLTSIQKCLDFLAKTDFDDEEEN</sequence>
<dbReference type="OMA" id="CCAINES"/>
<dbReference type="Proteomes" id="UP001142055">
    <property type="component" value="Chromosome 1"/>
</dbReference>
<organism evidence="1 2">
    <name type="scientific">Blomia tropicalis</name>
    <name type="common">Mite</name>
    <dbReference type="NCBI Taxonomy" id="40697"/>
    <lineage>
        <taxon>Eukaryota</taxon>
        <taxon>Metazoa</taxon>
        <taxon>Ecdysozoa</taxon>
        <taxon>Arthropoda</taxon>
        <taxon>Chelicerata</taxon>
        <taxon>Arachnida</taxon>
        <taxon>Acari</taxon>
        <taxon>Acariformes</taxon>
        <taxon>Sarcoptiformes</taxon>
        <taxon>Astigmata</taxon>
        <taxon>Glycyphagoidea</taxon>
        <taxon>Echimyopodidae</taxon>
        <taxon>Blomia</taxon>
    </lineage>
</organism>
<comment type="caution">
    <text evidence="1">The sequence shown here is derived from an EMBL/GenBank/DDBJ whole genome shotgun (WGS) entry which is preliminary data.</text>
</comment>
<evidence type="ECO:0000313" key="1">
    <source>
        <dbReference type="EMBL" id="KAJ6221989.1"/>
    </source>
</evidence>
<reference evidence="1" key="1">
    <citation type="submission" date="2022-12" db="EMBL/GenBank/DDBJ databases">
        <title>Genome assemblies of Blomia tropicalis.</title>
        <authorList>
            <person name="Cui Y."/>
        </authorList>
    </citation>
    <scope>NUCLEOTIDE SEQUENCE</scope>
    <source>
        <tissue evidence="1">Adult mites</tissue>
    </source>
</reference>
<gene>
    <name evidence="1" type="ORF">RDWZM_000534</name>
</gene>
<protein>
    <submittedName>
        <fullName evidence="1">Uncharacterized protein</fullName>
    </submittedName>
</protein>
<dbReference type="AlphaFoldDB" id="A0A9Q0MAQ4"/>
<evidence type="ECO:0000313" key="2">
    <source>
        <dbReference type="Proteomes" id="UP001142055"/>
    </source>
</evidence>
<keyword evidence="2" id="KW-1185">Reference proteome</keyword>
<accession>A0A9Q0MAQ4</accession>